<sequence length="92" mass="10145">MARAENMHNGFEYSVQTLPKQGVGGADLQIFGFRGFVLIPNDTDAQPAMQIPVQCLEEEGYRRENWALDAAIDEAKAIIDGKRPLKGPTAVR</sequence>
<evidence type="ECO:0000313" key="2">
    <source>
        <dbReference type="Proteomes" id="UP000295727"/>
    </source>
</evidence>
<dbReference type="RefSeq" id="WP_134752978.1">
    <property type="nucleotide sequence ID" value="NZ_CP038149.1"/>
</dbReference>
<dbReference type="EMBL" id="CP038149">
    <property type="protein sequence ID" value="QBQ99856.1"/>
    <property type="molecule type" value="Genomic_DNA"/>
</dbReference>
<evidence type="ECO:0000313" key="1">
    <source>
        <dbReference type="EMBL" id="QBQ99856.1"/>
    </source>
</evidence>
<organism evidence="1 2">
    <name type="scientific">Paraburkholderia pallida</name>
    <dbReference type="NCBI Taxonomy" id="2547399"/>
    <lineage>
        <taxon>Bacteria</taxon>
        <taxon>Pseudomonadati</taxon>
        <taxon>Pseudomonadota</taxon>
        <taxon>Betaproteobacteria</taxon>
        <taxon>Burkholderiales</taxon>
        <taxon>Burkholderiaceae</taxon>
        <taxon>Paraburkholderia</taxon>
    </lineage>
</organism>
<dbReference type="Proteomes" id="UP000295727">
    <property type="component" value="Chromosome 2"/>
</dbReference>
<reference evidence="1 2" key="1">
    <citation type="submission" date="2019-03" db="EMBL/GenBank/DDBJ databases">
        <title>Paraburkholderia sp. 7MH5, isolated from subtropical forest soil.</title>
        <authorList>
            <person name="Gao Z.-H."/>
            <person name="Qiu L.-H."/>
        </authorList>
    </citation>
    <scope>NUCLEOTIDE SEQUENCE [LARGE SCALE GENOMIC DNA]</scope>
    <source>
        <strain evidence="1 2">7MH5</strain>
    </source>
</reference>
<keyword evidence="2" id="KW-1185">Reference proteome</keyword>
<dbReference type="OrthoDB" id="9104960at2"/>
<name>A0A4P7CYF9_9BURK</name>
<dbReference type="AlphaFoldDB" id="A0A4P7CYF9"/>
<protein>
    <submittedName>
        <fullName evidence="1">Uncharacterized protein</fullName>
    </submittedName>
</protein>
<accession>A0A4P7CYF9</accession>
<proteinExistence type="predicted"/>
<dbReference type="KEGG" id="ppai:E1956_22265"/>
<gene>
    <name evidence="1" type="ORF">E1956_22265</name>
</gene>